<keyword evidence="2" id="KW-0472">Membrane</keyword>
<feature type="transmembrane region" description="Helical" evidence="2">
    <location>
        <begin position="95"/>
        <end position="113"/>
    </location>
</feature>
<keyword evidence="4" id="KW-1185">Reference proteome</keyword>
<dbReference type="OrthoDB" id="4351061at2"/>
<protein>
    <submittedName>
        <fullName evidence="3">Uncharacterized protein</fullName>
    </submittedName>
</protein>
<organism evidence="3 4">
    <name type="scientific">Embleya hyalina</name>
    <dbReference type="NCBI Taxonomy" id="516124"/>
    <lineage>
        <taxon>Bacteria</taxon>
        <taxon>Bacillati</taxon>
        <taxon>Actinomycetota</taxon>
        <taxon>Actinomycetes</taxon>
        <taxon>Kitasatosporales</taxon>
        <taxon>Streptomycetaceae</taxon>
        <taxon>Embleya</taxon>
    </lineage>
</organism>
<comment type="caution">
    <text evidence="3">The sequence shown here is derived from an EMBL/GenBank/DDBJ whole genome shotgun (WGS) entry which is preliminary data.</text>
</comment>
<evidence type="ECO:0000256" key="1">
    <source>
        <dbReference type="SAM" id="MobiDB-lite"/>
    </source>
</evidence>
<reference evidence="3 4" key="1">
    <citation type="submission" date="2018-12" db="EMBL/GenBank/DDBJ databases">
        <title>Draft genome sequence of Embleya hyalina NBRC 13850T.</title>
        <authorList>
            <person name="Komaki H."/>
            <person name="Hosoyama A."/>
            <person name="Kimura A."/>
            <person name="Ichikawa N."/>
            <person name="Tamura T."/>
        </authorList>
    </citation>
    <scope>NUCLEOTIDE SEQUENCE [LARGE SCALE GENOMIC DNA]</scope>
    <source>
        <strain evidence="3 4">NBRC 13850</strain>
    </source>
</reference>
<feature type="compositionally biased region" description="Basic and acidic residues" evidence="1">
    <location>
        <begin position="1"/>
        <end position="10"/>
    </location>
</feature>
<feature type="region of interest" description="Disordered" evidence="1">
    <location>
        <begin position="1"/>
        <end position="22"/>
    </location>
</feature>
<dbReference type="Proteomes" id="UP000286931">
    <property type="component" value="Unassembled WGS sequence"/>
</dbReference>
<feature type="transmembrane region" description="Helical" evidence="2">
    <location>
        <begin position="57"/>
        <end position="75"/>
    </location>
</feature>
<feature type="transmembrane region" description="Helical" evidence="2">
    <location>
        <begin position="125"/>
        <end position="142"/>
    </location>
</feature>
<feature type="transmembrane region" description="Helical" evidence="2">
    <location>
        <begin position="20"/>
        <end position="45"/>
    </location>
</feature>
<accession>A0A401YMA1</accession>
<dbReference type="RefSeq" id="WP_126637838.1">
    <property type="nucleotide sequence ID" value="NZ_BIFH01000018.1"/>
</dbReference>
<name>A0A401YMA1_9ACTN</name>
<proteinExistence type="predicted"/>
<evidence type="ECO:0000256" key="2">
    <source>
        <dbReference type="SAM" id="Phobius"/>
    </source>
</evidence>
<gene>
    <name evidence="3" type="ORF">EHYA_03423</name>
</gene>
<keyword evidence="2" id="KW-0812">Transmembrane</keyword>
<sequence>MSHPPVDPRRGSPSRRPPQYRSGVTTVAGTLCILYGLIVGGAGAAGTAWGLSDFADWGWVALFGPFVMALGVGLVRNGRKFLAGDLDADSRLTRLLMMPTTLAGIAIGGMVAQADLSTGAAQRQLAGFVTTFVLSVVTIVLVEAG</sequence>
<dbReference type="EMBL" id="BIFH01000018">
    <property type="protein sequence ID" value="GCD95740.1"/>
    <property type="molecule type" value="Genomic_DNA"/>
</dbReference>
<evidence type="ECO:0000313" key="4">
    <source>
        <dbReference type="Proteomes" id="UP000286931"/>
    </source>
</evidence>
<evidence type="ECO:0000313" key="3">
    <source>
        <dbReference type="EMBL" id="GCD95740.1"/>
    </source>
</evidence>
<keyword evidence="2" id="KW-1133">Transmembrane helix</keyword>
<dbReference type="AlphaFoldDB" id="A0A401YMA1"/>